<evidence type="ECO:0000313" key="2">
    <source>
        <dbReference type="EMBL" id="RHN77700.1"/>
    </source>
</evidence>
<keyword evidence="1" id="KW-1133">Transmembrane helix</keyword>
<dbReference type="EMBL" id="PSQE01000001">
    <property type="protein sequence ID" value="RHN77700.1"/>
    <property type="molecule type" value="Genomic_DNA"/>
</dbReference>
<comment type="caution">
    <text evidence="2">The sequence shown here is derived from an EMBL/GenBank/DDBJ whole genome shotgun (WGS) entry which is preliminary data.</text>
</comment>
<name>A0A396JHH3_MEDTR</name>
<feature type="transmembrane region" description="Helical" evidence="1">
    <location>
        <begin position="39"/>
        <end position="57"/>
    </location>
</feature>
<dbReference type="AlphaFoldDB" id="A0A396JHH3"/>
<sequence>MFQNIDLILLALLHASFVFFVLLIAIIILFFLLLLTFSLALLTIFLLDLYNYFSILYEYFEIVKGDLEMGLVLIVISIIHHGVDFFLVSKPSHKRKFDKFEVKDQQSFTSHIHVLKTIQ</sequence>
<evidence type="ECO:0000256" key="1">
    <source>
        <dbReference type="SAM" id="Phobius"/>
    </source>
</evidence>
<organism evidence="2">
    <name type="scientific">Medicago truncatula</name>
    <name type="common">Barrel medic</name>
    <name type="synonym">Medicago tribuloides</name>
    <dbReference type="NCBI Taxonomy" id="3880"/>
    <lineage>
        <taxon>Eukaryota</taxon>
        <taxon>Viridiplantae</taxon>
        <taxon>Streptophyta</taxon>
        <taxon>Embryophyta</taxon>
        <taxon>Tracheophyta</taxon>
        <taxon>Spermatophyta</taxon>
        <taxon>Magnoliopsida</taxon>
        <taxon>eudicotyledons</taxon>
        <taxon>Gunneridae</taxon>
        <taxon>Pentapetalae</taxon>
        <taxon>rosids</taxon>
        <taxon>fabids</taxon>
        <taxon>Fabales</taxon>
        <taxon>Fabaceae</taxon>
        <taxon>Papilionoideae</taxon>
        <taxon>50 kb inversion clade</taxon>
        <taxon>NPAAA clade</taxon>
        <taxon>Hologalegina</taxon>
        <taxon>IRL clade</taxon>
        <taxon>Trifolieae</taxon>
        <taxon>Medicago</taxon>
    </lineage>
</organism>
<dbReference type="Proteomes" id="UP000265566">
    <property type="component" value="Chromosome 1"/>
</dbReference>
<feature type="transmembrane region" description="Helical" evidence="1">
    <location>
        <begin position="12"/>
        <end position="32"/>
    </location>
</feature>
<feature type="transmembrane region" description="Helical" evidence="1">
    <location>
        <begin position="69"/>
        <end position="89"/>
    </location>
</feature>
<keyword evidence="1" id="KW-0812">Transmembrane</keyword>
<dbReference type="Gramene" id="rna1182">
    <property type="protein sequence ID" value="RHN77700.1"/>
    <property type="gene ID" value="gene1182"/>
</dbReference>
<gene>
    <name evidence="2" type="ORF">MtrunA17_Chr1g0157591</name>
</gene>
<protein>
    <recommendedName>
        <fullName evidence="3">Transmembrane protein</fullName>
    </recommendedName>
</protein>
<keyword evidence="1" id="KW-0472">Membrane</keyword>
<reference evidence="2" key="1">
    <citation type="journal article" date="2018" name="Nat. Plants">
        <title>Whole-genome landscape of Medicago truncatula symbiotic genes.</title>
        <authorList>
            <person name="Pecrix Y."/>
            <person name="Gamas P."/>
            <person name="Carrere S."/>
        </authorList>
    </citation>
    <scope>NUCLEOTIDE SEQUENCE</scope>
    <source>
        <tissue evidence="2">Leaves</tissue>
    </source>
</reference>
<proteinExistence type="predicted"/>
<evidence type="ECO:0008006" key="3">
    <source>
        <dbReference type="Google" id="ProtNLM"/>
    </source>
</evidence>
<accession>A0A396JHH3</accession>